<name>A0A5M6D9P8_9BACT</name>
<dbReference type="PROSITE" id="PS00622">
    <property type="entry name" value="HTH_LUXR_1"/>
    <property type="match status" value="1"/>
</dbReference>
<evidence type="ECO:0000259" key="5">
    <source>
        <dbReference type="PROSITE" id="PS50110"/>
    </source>
</evidence>
<dbReference type="Gene3D" id="1.10.10.10">
    <property type="entry name" value="Winged helix-like DNA-binding domain superfamily/Winged helix DNA-binding domain"/>
    <property type="match status" value="1"/>
</dbReference>
<dbReference type="Proteomes" id="UP000324479">
    <property type="component" value="Unassembled WGS sequence"/>
</dbReference>
<dbReference type="Gene3D" id="3.40.50.2300">
    <property type="match status" value="1"/>
</dbReference>
<dbReference type="InterPro" id="IPR058245">
    <property type="entry name" value="NreC/VraR/RcsB-like_REC"/>
</dbReference>
<dbReference type="InterPro" id="IPR000792">
    <property type="entry name" value="Tscrpt_reg_LuxR_C"/>
</dbReference>
<dbReference type="PROSITE" id="PS50110">
    <property type="entry name" value="RESPONSE_REGULATORY"/>
    <property type="match status" value="1"/>
</dbReference>
<dbReference type="EMBL" id="VWOX01000004">
    <property type="protein sequence ID" value="KAA5544277.1"/>
    <property type="molecule type" value="Genomic_DNA"/>
</dbReference>
<dbReference type="RefSeq" id="WP_150075883.1">
    <property type="nucleotide sequence ID" value="NZ_VWOX01000004.1"/>
</dbReference>
<dbReference type="CDD" id="cd06170">
    <property type="entry name" value="LuxR_C_like"/>
    <property type="match status" value="1"/>
</dbReference>
<dbReference type="PANTHER" id="PTHR43214">
    <property type="entry name" value="TWO-COMPONENT RESPONSE REGULATOR"/>
    <property type="match status" value="1"/>
</dbReference>
<feature type="domain" description="HTH luxR-type" evidence="4">
    <location>
        <begin position="145"/>
        <end position="210"/>
    </location>
</feature>
<dbReference type="InterPro" id="IPR039420">
    <property type="entry name" value="WalR-like"/>
</dbReference>
<keyword evidence="2" id="KW-0238">DNA-binding</keyword>
<dbReference type="InterPro" id="IPR011006">
    <property type="entry name" value="CheY-like_superfamily"/>
</dbReference>
<evidence type="ECO:0000256" key="3">
    <source>
        <dbReference type="PROSITE-ProRule" id="PRU00169"/>
    </source>
</evidence>
<evidence type="ECO:0000256" key="2">
    <source>
        <dbReference type="ARBA" id="ARBA00023125"/>
    </source>
</evidence>
<accession>A0A5M6D9P8</accession>
<dbReference type="SMART" id="SM00448">
    <property type="entry name" value="REC"/>
    <property type="match status" value="1"/>
</dbReference>
<dbReference type="GO" id="GO:0000160">
    <property type="term" value="P:phosphorelay signal transduction system"/>
    <property type="evidence" value="ECO:0007669"/>
    <property type="project" value="InterPro"/>
</dbReference>
<dbReference type="Pfam" id="PF00196">
    <property type="entry name" value="GerE"/>
    <property type="match status" value="1"/>
</dbReference>
<dbReference type="SUPFAM" id="SSF46894">
    <property type="entry name" value="C-terminal effector domain of the bipartite response regulators"/>
    <property type="match status" value="1"/>
</dbReference>
<keyword evidence="1 3" id="KW-0597">Phosphoprotein</keyword>
<comment type="caution">
    <text evidence="6">The sequence shown here is derived from an EMBL/GenBank/DDBJ whole genome shotgun (WGS) entry which is preliminary data.</text>
</comment>
<sequence>MPIHTLIVDDHEATRIGLSHLLQSSGFSITATAADGEDALHRLRSAQVDLILADVQMQGMDGLALLISLREEDNPIPVVLMSAHDSPIYVARAAANGAQDYLLKDDSVETIQQTLEHVCNNGHPLPQGRLDRVQQKLAQPIRAAELPPEFPLTNREAQVLRHIAFGLSNREISNSLGISIETVKEHVQNILRKMDASDRTDAAVRAVRGGLV</sequence>
<evidence type="ECO:0000256" key="1">
    <source>
        <dbReference type="ARBA" id="ARBA00022553"/>
    </source>
</evidence>
<dbReference type="Pfam" id="PF00072">
    <property type="entry name" value="Response_reg"/>
    <property type="match status" value="1"/>
</dbReference>
<dbReference type="InterPro" id="IPR001789">
    <property type="entry name" value="Sig_transdc_resp-reg_receiver"/>
</dbReference>
<dbReference type="InterPro" id="IPR036388">
    <property type="entry name" value="WH-like_DNA-bd_sf"/>
</dbReference>
<dbReference type="SMART" id="SM00421">
    <property type="entry name" value="HTH_LUXR"/>
    <property type="match status" value="1"/>
</dbReference>
<dbReference type="CDD" id="cd17535">
    <property type="entry name" value="REC_NarL-like"/>
    <property type="match status" value="1"/>
</dbReference>
<dbReference type="GO" id="GO:0006355">
    <property type="term" value="P:regulation of DNA-templated transcription"/>
    <property type="evidence" value="ECO:0007669"/>
    <property type="project" value="InterPro"/>
</dbReference>
<dbReference type="AlphaFoldDB" id="A0A5M6D9P8"/>
<evidence type="ECO:0000313" key="6">
    <source>
        <dbReference type="EMBL" id="KAA5544277.1"/>
    </source>
</evidence>
<proteinExistence type="predicted"/>
<dbReference type="PRINTS" id="PR00038">
    <property type="entry name" value="HTHLUXR"/>
</dbReference>
<keyword evidence="7" id="KW-1185">Reference proteome</keyword>
<dbReference type="InterPro" id="IPR016032">
    <property type="entry name" value="Sig_transdc_resp-reg_C-effctor"/>
</dbReference>
<feature type="modified residue" description="4-aspartylphosphate" evidence="3">
    <location>
        <position position="54"/>
    </location>
</feature>
<dbReference type="GO" id="GO:0003677">
    <property type="term" value="F:DNA binding"/>
    <property type="evidence" value="ECO:0007669"/>
    <property type="project" value="UniProtKB-KW"/>
</dbReference>
<feature type="domain" description="Response regulatory" evidence="5">
    <location>
        <begin position="4"/>
        <end position="119"/>
    </location>
</feature>
<evidence type="ECO:0000259" key="4">
    <source>
        <dbReference type="PROSITE" id="PS50043"/>
    </source>
</evidence>
<evidence type="ECO:0000313" key="7">
    <source>
        <dbReference type="Proteomes" id="UP000324479"/>
    </source>
</evidence>
<gene>
    <name evidence="6" type="ORF">FYK55_07965</name>
</gene>
<organism evidence="6 7">
    <name type="scientific">Roseiconus nitratireducens</name>
    <dbReference type="NCBI Taxonomy" id="2605748"/>
    <lineage>
        <taxon>Bacteria</taxon>
        <taxon>Pseudomonadati</taxon>
        <taxon>Planctomycetota</taxon>
        <taxon>Planctomycetia</taxon>
        <taxon>Pirellulales</taxon>
        <taxon>Pirellulaceae</taxon>
        <taxon>Roseiconus</taxon>
    </lineage>
</organism>
<dbReference type="PROSITE" id="PS50043">
    <property type="entry name" value="HTH_LUXR_2"/>
    <property type="match status" value="1"/>
</dbReference>
<reference evidence="6 7" key="1">
    <citation type="submission" date="2019-08" db="EMBL/GenBank/DDBJ databases">
        <authorList>
            <person name="Dhanesh K."/>
            <person name="Kumar G."/>
            <person name="Sasikala C."/>
            <person name="Venkata Ramana C."/>
        </authorList>
    </citation>
    <scope>NUCLEOTIDE SEQUENCE [LARGE SCALE GENOMIC DNA]</scope>
    <source>
        <strain evidence="6 7">JC645</strain>
    </source>
</reference>
<dbReference type="SUPFAM" id="SSF52172">
    <property type="entry name" value="CheY-like"/>
    <property type="match status" value="1"/>
</dbReference>
<protein>
    <submittedName>
        <fullName evidence="6">Response regulator transcription factor</fullName>
    </submittedName>
</protein>